<dbReference type="EMBL" id="JAIVFP010000001">
    <property type="protein sequence ID" value="MCI4683523.1"/>
    <property type="molecule type" value="Genomic_DNA"/>
</dbReference>
<evidence type="ECO:0000313" key="1">
    <source>
        <dbReference type="EMBL" id="MCI4683523.1"/>
    </source>
</evidence>
<evidence type="ECO:0000313" key="2">
    <source>
        <dbReference type="Proteomes" id="UP001139104"/>
    </source>
</evidence>
<reference evidence="1" key="1">
    <citation type="journal article" date="2022" name="ISME J.">
        <title>Identification of active gaseous-alkane degraders at natural gas seeps.</title>
        <authorList>
            <person name="Farhan Ul Haque M."/>
            <person name="Hernandez M."/>
            <person name="Crombie A.T."/>
            <person name="Murrell J.C."/>
        </authorList>
    </citation>
    <scope>NUCLEOTIDE SEQUENCE</scope>
    <source>
        <strain evidence="1">PC2</strain>
    </source>
</reference>
<organism evidence="1 2">
    <name type="scientific">Candidatus Rhodoblastus alkanivorans</name>
    <dbReference type="NCBI Taxonomy" id="2954117"/>
    <lineage>
        <taxon>Bacteria</taxon>
        <taxon>Pseudomonadati</taxon>
        <taxon>Pseudomonadota</taxon>
        <taxon>Alphaproteobacteria</taxon>
        <taxon>Hyphomicrobiales</taxon>
        <taxon>Rhodoblastaceae</taxon>
        <taxon>Rhodoblastus</taxon>
    </lineage>
</organism>
<gene>
    <name evidence="1" type="ORF">K2U94_12230</name>
</gene>
<dbReference type="Proteomes" id="UP001139104">
    <property type="component" value="Unassembled WGS sequence"/>
</dbReference>
<protein>
    <submittedName>
        <fullName evidence="1">Uncharacterized protein</fullName>
    </submittedName>
</protein>
<dbReference type="RefSeq" id="WP_243067471.1">
    <property type="nucleotide sequence ID" value="NZ_JAIVFK010000009.1"/>
</dbReference>
<sequence>MATALTPGEFAQKYLKMRVYIYPPEEGGPDNSALAPSGWQDVSFANYRLSNSAYRETIWNDIAPRLKDKTDVKLISIAGAPIEDSLTPAELWNAFRYPWVGKGSPEQAQIAIQLVYRFHKAHTALNAFLAADFVGLDCNGFAGNYYQRAMQAQGADWKTQNNLKDPGPTTDIEGLFKLGGRAAEIKKLDDIDSSKIYVLAECDPKTGVIADPIPGQDNTWGHVMLTEPGVWKKLADGKIGLSVSEATADAGRKLRTGVDYTIYPGKTVNRVSVFHVERGAPDDTLDVRIAEFREP</sequence>
<proteinExistence type="predicted"/>
<comment type="caution">
    <text evidence="1">The sequence shown here is derived from an EMBL/GenBank/DDBJ whole genome shotgun (WGS) entry which is preliminary data.</text>
</comment>
<accession>A0ABS9Z7D4</accession>
<keyword evidence="2" id="KW-1185">Reference proteome</keyword>
<name>A0ABS9Z7D4_9HYPH</name>